<dbReference type="SUPFAM" id="SSF82153">
    <property type="entry name" value="FAS1 domain"/>
    <property type="match status" value="1"/>
</dbReference>
<dbReference type="PROSITE" id="PS50213">
    <property type="entry name" value="FAS1"/>
    <property type="match status" value="1"/>
</dbReference>
<proteinExistence type="predicted"/>
<protein>
    <submittedName>
        <fullName evidence="2">Fasciclin domain-containing protein</fullName>
    </submittedName>
</protein>
<keyword evidence="3" id="KW-1185">Reference proteome</keyword>
<gene>
    <name evidence="2" type="ORF">MUN80_12735</name>
</gene>
<accession>A0ABY4FIB6</accession>
<evidence type="ECO:0000259" key="1">
    <source>
        <dbReference type="PROSITE" id="PS50213"/>
    </source>
</evidence>
<evidence type="ECO:0000313" key="3">
    <source>
        <dbReference type="Proteomes" id="UP000831785"/>
    </source>
</evidence>
<name>A0ABY4FIB6_9BACT</name>
<dbReference type="EMBL" id="CP095049">
    <property type="protein sequence ID" value="UOQ55682.1"/>
    <property type="molecule type" value="Genomic_DNA"/>
</dbReference>
<dbReference type="SMART" id="SM00554">
    <property type="entry name" value="FAS1"/>
    <property type="match status" value="1"/>
</dbReference>
<dbReference type="InterPro" id="IPR036378">
    <property type="entry name" value="FAS1_dom_sf"/>
</dbReference>
<dbReference type="Pfam" id="PF02469">
    <property type="entry name" value="Fasciclin"/>
    <property type="match status" value="1"/>
</dbReference>
<feature type="domain" description="FAS1" evidence="1">
    <location>
        <begin position="15"/>
        <end position="152"/>
    </location>
</feature>
<evidence type="ECO:0000313" key="2">
    <source>
        <dbReference type="EMBL" id="UOQ55682.1"/>
    </source>
</evidence>
<dbReference type="InterPro" id="IPR050904">
    <property type="entry name" value="Adhesion/Biosynth-related"/>
</dbReference>
<dbReference type="Gene3D" id="2.30.180.10">
    <property type="entry name" value="FAS1 domain"/>
    <property type="match status" value="1"/>
</dbReference>
<dbReference type="Proteomes" id="UP000831785">
    <property type="component" value="Chromosome"/>
</dbReference>
<organism evidence="2 3">
    <name type="scientific">Hymenobacter cellulosivorans</name>
    <dbReference type="NCBI Taxonomy" id="2932249"/>
    <lineage>
        <taxon>Bacteria</taxon>
        <taxon>Pseudomonadati</taxon>
        <taxon>Bacteroidota</taxon>
        <taxon>Cytophagia</taxon>
        <taxon>Cytophagales</taxon>
        <taxon>Hymenobacteraceae</taxon>
        <taxon>Hymenobacter</taxon>
    </lineage>
</organism>
<reference evidence="2 3" key="1">
    <citation type="submission" date="2022-04" db="EMBL/GenBank/DDBJ databases">
        <title>Hymenobacter sp. isolated from the air.</title>
        <authorList>
            <person name="Won M."/>
            <person name="Lee C.-M."/>
            <person name="Woen H.-Y."/>
            <person name="Kwon S.-W."/>
        </authorList>
    </citation>
    <scope>NUCLEOTIDE SEQUENCE [LARGE SCALE GENOMIC DNA]</scope>
    <source>
        <strain evidence="3">5116 S-27</strain>
    </source>
</reference>
<dbReference type="PANTHER" id="PTHR10900">
    <property type="entry name" value="PERIOSTIN-RELATED"/>
    <property type="match status" value="1"/>
</dbReference>
<dbReference type="PANTHER" id="PTHR10900:SF77">
    <property type="entry name" value="FI19380P1"/>
    <property type="match status" value="1"/>
</dbReference>
<dbReference type="InterPro" id="IPR000782">
    <property type="entry name" value="FAS1_domain"/>
</dbReference>
<sequence length="156" mass="16223">MTPGVVVGGNLMMPDQDIVANAVNSTDHTTLVSALRAGGLVETLKGPGPVTVFAPTNAAFDKLPAGTVTTLLLPENKQRLSTILAYHVVSGRLLANDLKDGQQLTTVEGETLTVARKGNTVLLRDVRGGTATVTIPDVLSSNGVTHVIDTVLMPTK</sequence>